<organism evidence="2 3">
    <name type="scientific">Priestia megaterium</name>
    <name type="common">Bacillus megaterium</name>
    <dbReference type="NCBI Taxonomy" id="1404"/>
    <lineage>
        <taxon>Bacteria</taxon>
        <taxon>Bacillati</taxon>
        <taxon>Bacillota</taxon>
        <taxon>Bacilli</taxon>
        <taxon>Bacillales</taxon>
        <taxon>Bacillaceae</taxon>
        <taxon>Priestia</taxon>
    </lineage>
</organism>
<proteinExistence type="predicted"/>
<dbReference type="PROSITE" id="PS51257">
    <property type="entry name" value="PROKAR_LIPOPROTEIN"/>
    <property type="match status" value="1"/>
</dbReference>
<accession>A0A6H1NWU1</accession>
<sequence length="700" mass="77585">MQNKPWKVMSSIALAATLVLIAGCTSDKKVAKEEKTSEQEQQVSKKVTNASVTVPVTDYTFDTAGNMFAYAEFELSGEPLVEGLGLDLDVLDPKKLDSPTKFDYTAGIESYEYSEEAMYEVVEKSGLGLHLINGPVVKELAEKQGKKSDELLAERFYKLADAVGYPREEIHRNMFPTFIEYAKGDPHYIQEVDTSNYASGEENTYVPQYQVNFKSLRWDRNKMDKVLNPAAYGGAFLKQALWAGDFMGGFHTVDGDEELEGETPTDDHNDNVAIGVSSADGMQGAILVEEIWNKLNYVRDHLFYKANDKRLLPASVGSQYDPSKGYVYLPHTIQVKEDGNTDVPNAESLEVTDARSILTDQWLMLWPSSEFFGTTDQRPENKNVAPSFRALFDSDPYPAAPKENLDKNAGNDVTVNDPYSVNRDVLLHVFKNIDAMHFNEKEGAFVAENNGKEQGNYVDTFNAGYTIESLRIFQRAIDGLPVGYANAEDAEGLNTAEGKRAIELITKQADFIIDKLMTDSGLVAKGYTFGKGADEETTLNAQLGAVRGLTAAYLATKDEKYRNAARTVYQAMDEKLWDNEAKAYETVKGEMKYDAFTAGGVSAVLRVAINNLSNMEGDEKQPESLEVENIISRYVDFYETVIDGPDLKQGMQASEFWDTGDFYIDGDESGNTDGDQVPQTQAGHGKYGVAPVLVPVEVKK</sequence>
<evidence type="ECO:0008006" key="4">
    <source>
        <dbReference type="Google" id="ProtNLM"/>
    </source>
</evidence>
<dbReference type="InterPro" id="IPR008928">
    <property type="entry name" value="6-hairpin_glycosidase_sf"/>
</dbReference>
<dbReference type="Gene3D" id="1.50.10.10">
    <property type="match status" value="1"/>
</dbReference>
<evidence type="ECO:0000313" key="2">
    <source>
        <dbReference type="EMBL" id="QIZ05677.1"/>
    </source>
</evidence>
<dbReference type="InterPro" id="IPR012341">
    <property type="entry name" value="6hp_glycosidase-like_sf"/>
</dbReference>
<reference evidence="2 3" key="2">
    <citation type="submission" date="2020-04" db="EMBL/GenBank/DDBJ databases">
        <authorList>
            <person name="Fomenkov A."/>
            <person name="Anton B.P."/>
            <person name="Roberts R.J."/>
        </authorList>
    </citation>
    <scope>NUCLEOTIDE SEQUENCE [LARGE SCALE GENOMIC DNA]</scope>
    <source>
        <strain evidence="2 3">S2</strain>
    </source>
</reference>
<keyword evidence="1" id="KW-0732">Signal</keyword>
<gene>
    <name evidence="2" type="ORF">HFZ78_02065</name>
</gene>
<feature type="signal peptide" evidence="1">
    <location>
        <begin position="1"/>
        <end position="15"/>
    </location>
</feature>
<dbReference type="GO" id="GO:0005975">
    <property type="term" value="P:carbohydrate metabolic process"/>
    <property type="evidence" value="ECO:0007669"/>
    <property type="project" value="InterPro"/>
</dbReference>
<protein>
    <recommendedName>
        <fullName evidence="4">Extracellular membrane-anchored protein</fullName>
    </recommendedName>
</protein>
<reference evidence="2 3" key="1">
    <citation type="submission" date="2020-04" db="EMBL/GenBank/DDBJ databases">
        <title>Genome-Wide Identification of 5-Methylcytosine Sites in Bacterial Genomes By High-Throughput Sequencing of MspJI Restriction Fragments.</title>
        <authorList>
            <person name="Wu V."/>
        </authorList>
    </citation>
    <scope>NUCLEOTIDE SEQUENCE [LARGE SCALE GENOMIC DNA]</scope>
    <source>
        <strain evidence="2 3">S2</strain>
    </source>
</reference>
<dbReference type="EMBL" id="CP051128">
    <property type="protein sequence ID" value="QIZ05677.1"/>
    <property type="molecule type" value="Genomic_DNA"/>
</dbReference>
<evidence type="ECO:0000313" key="3">
    <source>
        <dbReference type="Proteomes" id="UP000501868"/>
    </source>
</evidence>
<dbReference type="SUPFAM" id="SSF48208">
    <property type="entry name" value="Six-hairpin glycosidases"/>
    <property type="match status" value="1"/>
</dbReference>
<feature type="chain" id="PRO_5038350169" description="Extracellular membrane-anchored protein" evidence="1">
    <location>
        <begin position="16"/>
        <end position="700"/>
    </location>
</feature>
<name>A0A6H1NWU1_PRIMG</name>
<evidence type="ECO:0000256" key="1">
    <source>
        <dbReference type="SAM" id="SignalP"/>
    </source>
</evidence>
<dbReference type="AlphaFoldDB" id="A0A6H1NWU1"/>
<dbReference type="Proteomes" id="UP000501868">
    <property type="component" value="Chromosome"/>
</dbReference>